<comment type="caution">
    <text evidence="2">The sequence shown here is derived from an EMBL/GenBank/DDBJ whole genome shotgun (WGS) entry which is preliminary data.</text>
</comment>
<protein>
    <submittedName>
        <fullName evidence="2">Uncharacterized protein</fullName>
    </submittedName>
</protein>
<proteinExistence type="predicted"/>
<gene>
    <name evidence="2" type="ORF">LIER_37489</name>
</gene>
<accession>A0AAV3PML8</accession>
<feature type="region of interest" description="Disordered" evidence="1">
    <location>
        <begin position="1"/>
        <end position="21"/>
    </location>
</feature>
<dbReference type="AlphaFoldDB" id="A0AAV3PML8"/>
<name>A0AAV3PML8_LITER</name>
<evidence type="ECO:0000256" key="1">
    <source>
        <dbReference type="SAM" id="MobiDB-lite"/>
    </source>
</evidence>
<dbReference type="Proteomes" id="UP001454036">
    <property type="component" value="Unassembled WGS sequence"/>
</dbReference>
<evidence type="ECO:0000313" key="3">
    <source>
        <dbReference type="Proteomes" id="UP001454036"/>
    </source>
</evidence>
<dbReference type="EMBL" id="BAABME010018057">
    <property type="protein sequence ID" value="GAA0152416.1"/>
    <property type="molecule type" value="Genomic_DNA"/>
</dbReference>
<organism evidence="2 3">
    <name type="scientific">Lithospermum erythrorhizon</name>
    <name type="common">Purple gromwell</name>
    <name type="synonym">Lithospermum officinale var. erythrorhizon</name>
    <dbReference type="NCBI Taxonomy" id="34254"/>
    <lineage>
        <taxon>Eukaryota</taxon>
        <taxon>Viridiplantae</taxon>
        <taxon>Streptophyta</taxon>
        <taxon>Embryophyta</taxon>
        <taxon>Tracheophyta</taxon>
        <taxon>Spermatophyta</taxon>
        <taxon>Magnoliopsida</taxon>
        <taxon>eudicotyledons</taxon>
        <taxon>Gunneridae</taxon>
        <taxon>Pentapetalae</taxon>
        <taxon>asterids</taxon>
        <taxon>lamiids</taxon>
        <taxon>Boraginales</taxon>
        <taxon>Boraginaceae</taxon>
        <taxon>Boraginoideae</taxon>
        <taxon>Lithospermeae</taxon>
        <taxon>Lithospermum</taxon>
    </lineage>
</organism>
<evidence type="ECO:0000313" key="2">
    <source>
        <dbReference type="EMBL" id="GAA0152416.1"/>
    </source>
</evidence>
<keyword evidence="3" id="KW-1185">Reference proteome</keyword>
<sequence>MARTKSTLKRSSPPTKRAKALGGVKYACPSPLVSLSTSARPMTGALSPKPFPDRAVHNALSPLLDQGVIQSMANLGVRHQASQEASRLWIQAASTSQALEMVTPFCLNSPTPCTRYSLGSASR</sequence>
<reference evidence="2 3" key="1">
    <citation type="submission" date="2024-01" db="EMBL/GenBank/DDBJ databases">
        <title>The complete chloroplast genome sequence of Lithospermum erythrorhizon: insights into the phylogenetic relationship among Boraginaceae species and the maternal lineages of purple gromwells.</title>
        <authorList>
            <person name="Okada T."/>
            <person name="Watanabe K."/>
        </authorList>
    </citation>
    <scope>NUCLEOTIDE SEQUENCE [LARGE SCALE GENOMIC DNA]</scope>
</reference>